<evidence type="ECO:0000313" key="3">
    <source>
        <dbReference type="Proteomes" id="UP001431221"/>
    </source>
</evidence>
<feature type="transmembrane region" description="Helical" evidence="1">
    <location>
        <begin position="14"/>
        <end position="32"/>
    </location>
</feature>
<keyword evidence="1" id="KW-1133">Transmembrane helix</keyword>
<accession>A0ABT0H0T5</accession>
<dbReference type="RefSeq" id="WP_248158311.1">
    <property type="nucleotide sequence ID" value="NZ_JALNMJ010000022.1"/>
</dbReference>
<name>A0ABT0H0T5_9HYPH</name>
<keyword evidence="3" id="KW-1185">Reference proteome</keyword>
<dbReference type="Proteomes" id="UP001431221">
    <property type="component" value="Unassembled WGS sequence"/>
</dbReference>
<proteinExistence type="predicted"/>
<organism evidence="2 3">
    <name type="scientific">Roseibium sediminicola</name>
    <dbReference type="NCBI Taxonomy" id="2933272"/>
    <lineage>
        <taxon>Bacteria</taxon>
        <taxon>Pseudomonadati</taxon>
        <taxon>Pseudomonadota</taxon>
        <taxon>Alphaproteobacteria</taxon>
        <taxon>Hyphomicrobiales</taxon>
        <taxon>Stappiaceae</taxon>
        <taxon>Roseibium</taxon>
    </lineage>
</organism>
<keyword evidence="1" id="KW-0472">Membrane</keyword>
<reference evidence="2" key="1">
    <citation type="submission" date="2022-04" db="EMBL/GenBank/DDBJ databases">
        <title>Roseibium sp. CAU 1639 isolated from mud.</title>
        <authorList>
            <person name="Kim W."/>
        </authorList>
    </citation>
    <scope>NUCLEOTIDE SEQUENCE</scope>
    <source>
        <strain evidence="2">CAU 1639</strain>
    </source>
</reference>
<keyword evidence="1" id="KW-0812">Transmembrane</keyword>
<evidence type="ECO:0000313" key="2">
    <source>
        <dbReference type="EMBL" id="MCK7615221.1"/>
    </source>
</evidence>
<comment type="caution">
    <text evidence="2">The sequence shown here is derived from an EMBL/GenBank/DDBJ whole genome shotgun (WGS) entry which is preliminary data.</text>
</comment>
<dbReference type="EMBL" id="JALNMJ010000022">
    <property type="protein sequence ID" value="MCK7615221.1"/>
    <property type="molecule type" value="Genomic_DNA"/>
</dbReference>
<gene>
    <name evidence="2" type="ORF">M0H32_23900</name>
</gene>
<feature type="transmembrane region" description="Helical" evidence="1">
    <location>
        <begin position="94"/>
        <end position="112"/>
    </location>
</feature>
<evidence type="ECO:0000256" key="1">
    <source>
        <dbReference type="SAM" id="Phobius"/>
    </source>
</evidence>
<sequence>MENLETVLGAARHVAPYALFGISLICSGIALLNSLAGKSRRQWEDDANCMYPGWRKLYEISGTSPQSSPEPEDVHKQRPVSSRLALAARLSNRVLTGLAAGALGVEALFFFLPRGVL</sequence>
<protein>
    <submittedName>
        <fullName evidence="2">Uncharacterized protein</fullName>
    </submittedName>
</protein>